<sequence>MKSELELDIRYYETDQMGIVHHSNYIRFFECGRSDMMQKAGLPIEKIEKAGVMLPVISVECHYKHPAYMGDRIRIVSEIDKVPMARLVVKNEIYNQDGVLLVTGEVVLGFIDAATRHPVRCPEALAKLIADSLQRL</sequence>
<dbReference type="Gene3D" id="3.10.129.10">
    <property type="entry name" value="Hotdog Thioesterase"/>
    <property type="match status" value="1"/>
</dbReference>
<reference evidence="3" key="1">
    <citation type="submission" date="2020-10" db="EMBL/GenBank/DDBJ databases">
        <authorList>
            <person name="Gilroy R."/>
        </authorList>
    </citation>
    <scope>NUCLEOTIDE SEQUENCE</scope>
    <source>
        <strain evidence="3">B1-15692</strain>
    </source>
</reference>
<comment type="similarity">
    <text evidence="1">Belongs to the 4-hydroxybenzoyl-CoA thioesterase family.</text>
</comment>
<dbReference type="PIRSF" id="PIRSF003230">
    <property type="entry name" value="YbgC"/>
    <property type="match status" value="1"/>
</dbReference>
<proteinExistence type="inferred from homology"/>
<evidence type="ECO:0000313" key="4">
    <source>
        <dbReference type="Proteomes" id="UP000823660"/>
    </source>
</evidence>
<dbReference type="PANTHER" id="PTHR31793">
    <property type="entry name" value="4-HYDROXYBENZOYL-COA THIOESTERASE FAMILY MEMBER"/>
    <property type="match status" value="1"/>
</dbReference>
<comment type="caution">
    <text evidence="3">The sequence shown here is derived from an EMBL/GenBank/DDBJ whole genome shotgun (WGS) entry which is preliminary data.</text>
</comment>
<evidence type="ECO:0000256" key="1">
    <source>
        <dbReference type="ARBA" id="ARBA00005953"/>
    </source>
</evidence>
<dbReference type="InterPro" id="IPR050563">
    <property type="entry name" value="4-hydroxybenzoyl-CoA_TE"/>
</dbReference>
<evidence type="ECO:0000313" key="3">
    <source>
        <dbReference type="EMBL" id="MBO8467024.1"/>
    </source>
</evidence>
<dbReference type="Pfam" id="PF13279">
    <property type="entry name" value="4HBT_2"/>
    <property type="match status" value="1"/>
</dbReference>
<dbReference type="Proteomes" id="UP000823660">
    <property type="component" value="Unassembled WGS sequence"/>
</dbReference>
<protein>
    <submittedName>
        <fullName evidence="3">Acyl-CoA thioesterase</fullName>
    </submittedName>
</protein>
<accession>A0A9D9I6S9</accession>
<dbReference type="PANTHER" id="PTHR31793:SF27">
    <property type="entry name" value="NOVEL THIOESTERASE SUPERFAMILY DOMAIN AND SAPOSIN A-TYPE DOMAIN CONTAINING PROTEIN (0610012H03RIK)"/>
    <property type="match status" value="1"/>
</dbReference>
<dbReference type="SUPFAM" id="SSF54637">
    <property type="entry name" value="Thioesterase/thiol ester dehydrase-isomerase"/>
    <property type="match status" value="1"/>
</dbReference>
<dbReference type="InterPro" id="IPR029069">
    <property type="entry name" value="HotDog_dom_sf"/>
</dbReference>
<organism evidence="3 4">
    <name type="scientific">Candidatus Cryptobacteroides faecipullorum</name>
    <dbReference type="NCBI Taxonomy" id="2840764"/>
    <lineage>
        <taxon>Bacteria</taxon>
        <taxon>Pseudomonadati</taxon>
        <taxon>Bacteroidota</taxon>
        <taxon>Bacteroidia</taxon>
        <taxon>Bacteroidales</taxon>
        <taxon>Candidatus Cryptobacteroides</taxon>
    </lineage>
</organism>
<evidence type="ECO:0000256" key="2">
    <source>
        <dbReference type="ARBA" id="ARBA00022801"/>
    </source>
</evidence>
<reference evidence="3" key="2">
    <citation type="journal article" date="2021" name="PeerJ">
        <title>Extensive microbial diversity within the chicken gut microbiome revealed by metagenomics and culture.</title>
        <authorList>
            <person name="Gilroy R."/>
            <person name="Ravi A."/>
            <person name="Getino M."/>
            <person name="Pursley I."/>
            <person name="Horton D.L."/>
            <person name="Alikhan N.F."/>
            <person name="Baker D."/>
            <person name="Gharbi K."/>
            <person name="Hall N."/>
            <person name="Watson M."/>
            <person name="Adriaenssens E.M."/>
            <person name="Foster-Nyarko E."/>
            <person name="Jarju S."/>
            <person name="Secka A."/>
            <person name="Antonio M."/>
            <person name="Oren A."/>
            <person name="Chaudhuri R.R."/>
            <person name="La Ragione R."/>
            <person name="Hildebrand F."/>
            <person name="Pallen M.J."/>
        </authorList>
    </citation>
    <scope>NUCLEOTIDE SEQUENCE</scope>
    <source>
        <strain evidence="3">B1-15692</strain>
    </source>
</reference>
<dbReference type="NCBIfam" id="TIGR00051">
    <property type="entry name" value="YbgC/FadM family acyl-CoA thioesterase"/>
    <property type="match status" value="1"/>
</dbReference>
<dbReference type="EMBL" id="JADIMH010000023">
    <property type="protein sequence ID" value="MBO8467024.1"/>
    <property type="molecule type" value="Genomic_DNA"/>
</dbReference>
<keyword evidence="2" id="KW-0378">Hydrolase</keyword>
<name>A0A9D9I6S9_9BACT</name>
<dbReference type="CDD" id="cd00586">
    <property type="entry name" value="4HBT"/>
    <property type="match status" value="1"/>
</dbReference>
<dbReference type="GO" id="GO:0047617">
    <property type="term" value="F:fatty acyl-CoA hydrolase activity"/>
    <property type="evidence" value="ECO:0007669"/>
    <property type="project" value="TreeGrafter"/>
</dbReference>
<dbReference type="InterPro" id="IPR006684">
    <property type="entry name" value="YbgC/YbaW"/>
</dbReference>
<dbReference type="AlphaFoldDB" id="A0A9D9I6S9"/>
<gene>
    <name evidence="3" type="ORF">IAB99_04580</name>
</gene>